<dbReference type="GO" id="GO:0005125">
    <property type="term" value="F:cytokine activity"/>
    <property type="evidence" value="ECO:0007669"/>
    <property type="project" value="InterPro"/>
</dbReference>
<keyword evidence="3" id="KW-0964">Secreted</keyword>
<feature type="signal peptide" evidence="5">
    <location>
        <begin position="1"/>
        <end position="22"/>
    </location>
</feature>
<accession>A0A9D3M042</accession>
<evidence type="ECO:0000256" key="2">
    <source>
        <dbReference type="ARBA" id="ARBA00007236"/>
    </source>
</evidence>
<evidence type="ECO:0000256" key="1">
    <source>
        <dbReference type="ARBA" id="ARBA00004613"/>
    </source>
</evidence>
<reference evidence="6" key="1">
    <citation type="submission" date="2021-01" db="EMBL/GenBank/DDBJ databases">
        <title>A chromosome-scale assembly of European eel, Anguilla anguilla.</title>
        <authorList>
            <person name="Henkel C."/>
            <person name="Jong-Raadsen S.A."/>
            <person name="Dufour S."/>
            <person name="Weltzien F.-A."/>
            <person name="Palstra A.P."/>
            <person name="Pelster B."/>
            <person name="Spaink H.P."/>
            <person name="Van Den Thillart G.E."/>
            <person name="Jansen H."/>
            <person name="Zahm M."/>
            <person name="Klopp C."/>
            <person name="Cedric C."/>
            <person name="Louis A."/>
            <person name="Berthelot C."/>
            <person name="Parey E."/>
            <person name="Roest Crollius H."/>
            <person name="Montfort J."/>
            <person name="Robinson-Rechavi M."/>
            <person name="Bucao C."/>
            <person name="Bouchez O."/>
            <person name="Gislard M."/>
            <person name="Lluch J."/>
            <person name="Milhes M."/>
            <person name="Lampietro C."/>
            <person name="Lopez Roques C."/>
            <person name="Donnadieu C."/>
            <person name="Braasch I."/>
            <person name="Desvignes T."/>
            <person name="Postlethwait J."/>
            <person name="Bobe J."/>
            <person name="Guiguen Y."/>
            <person name="Dirks R."/>
        </authorList>
    </citation>
    <scope>NUCLEOTIDE SEQUENCE</scope>
    <source>
        <strain evidence="6">Tag_6206</strain>
        <tissue evidence="6">Liver</tissue>
    </source>
</reference>
<dbReference type="SUPFAM" id="SSF57501">
    <property type="entry name" value="Cystine-knot cytokines"/>
    <property type="match status" value="1"/>
</dbReference>
<evidence type="ECO:0000256" key="4">
    <source>
        <dbReference type="ARBA" id="ARBA00022729"/>
    </source>
</evidence>
<dbReference type="InterPro" id="IPR010345">
    <property type="entry name" value="IL-17_fam"/>
</dbReference>
<dbReference type="Proteomes" id="UP001044222">
    <property type="component" value="Chromosome 10"/>
</dbReference>
<evidence type="ECO:0000256" key="5">
    <source>
        <dbReference type="SAM" id="SignalP"/>
    </source>
</evidence>
<comment type="subcellular location">
    <subcellularLocation>
        <location evidence="1">Secreted</location>
    </subcellularLocation>
</comment>
<name>A0A9D3M042_ANGAN</name>
<evidence type="ECO:0000313" key="7">
    <source>
        <dbReference type="Proteomes" id="UP001044222"/>
    </source>
</evidence>
<sequence>MLAFQFLSVYALVLLVLGPVSGGPVSGRCVDETFCLASLEEYHSHLIDVPNRINERSVAAWRYVEKIDLDRVPQVIYEANCLTSHSCRDVDSPFSLESIPISIKMPVLRKSRRCSSYSLEFETVTIACICATTRQSNDNSPQSRL</sequence>
<feature type="chain" id="PRO_5038450078" evidence="5">
    <location>
        <begin position="23"/>
        <end position="145"/>
    </location>
</feature>
<comment type="caution">
    <text evidence="6">The sequence shown here is derived from an EMBL/GenBank/DDBJ whole genome shotgun (WGS) entry which is preliminary data.</text>
</comment>
<organism evidence="6 7">
    <name type="scientific">Anguilla anguilla</name>
    <name type="common">European freshwater eel</name>
    <name type="synonym">Muraena anguilla</name>
    <dbReference type="NCBI Taxonomy" id="7936"/>
    <lineage>
        <taxon>Eukaryota</taxon>
        <taxon>Metazoa</taxon>
        <taxon>Chordata</taxon>
        <taxon>Craniata</taxon>
        <taxon>Vertebrata</taxon>
        <taxon>Euteleostomi</taxon>
        <taxon>Actinopterygii</taxon>
        <taxon>Neopterygii</taxon>
        <taxon>Teleostei</taxon>
        <taxon>Anguilliformes</taxon>
        <taxon>Anguillidae</taxon>
        <taxon>Anguilla</taxon>
    </lineage>
</organism>
<proteinExistence type="inferred from homology"/>
<dbReference type="EMBL" id="JAFIRN010000010">
    <property type="protein sequence ID" value="KAG5840185.1"/>
    <property type="molecule type" value="Genomic_DNA"/>
</dbReference>
<dbReference type="Gene3D" id="2.10.90.10">
    <property type="entry name" value="Cystine-knot cytokines"/>
    <property type="match status" value="1"/>
</dbReference>
<dbReference type="GO" id="GO:0005576">
    <property type="term" value="C:extracellular region"/>
    <property type="evidence" value="ECO:0007669"/>
    <property type="project" value="UniProtKB-SubCell"/>
</dbReference>
<gene>
    <name evidence="6" type="ORF">ANANG_G00186170</name>
</gene>
<comment type="similarity">
    <text evidence="2">Belongs to the IL-17 family.</text>
</comment>
<evidence type="ECO:0000313" key="6">
    <source>
        <dbReference type="EMBL" id="KAG5840185.1"/>
    </source>
</evidence>
<evidence type="ECO:0000256" key="3">
    <source>
        <dbReference type="ARBA" id="ARBA00022525"/>
    </source>
</evidence>
<keyword evidence="4 5" id="KW-0732">Signal</keyword>
<dbReference type="AlphaFoldDB" id="A0A9D3M042"/>
<dbReference type="InterPro" id="IPR029034">
    <property type="entry name" value="Cystine-knot_cytokine"/>
</dbReference>
<dbReference type="Pfam" id="PF06083">
    <property type="entry name" value="IL17"/>
    <property type="match status" value="1"/>
</dbReference>
<protein>
    <submittedName>
        <fullName evidence="6">Uncharacterized protein</fullName>
    </submittedName>
</protein>
<keyword evidence="7" id="KW-1185">Reference proteome</keyword>